<evidence type="ECO:0000256" key="2">
    <source>
        <dbReference type="ARBA" id="ARBA00023002"/>
    </source>
</evidence>
<dbReference type="Gene3D" id="3.40.50.720">
    <property type="entry name" value="NAD(P)-binding Rossmann-like Domain"/>
    <property type="match status" value="1"/>
</dbReference>
<name>A0A4Q1BPN3_TREME</name>
<keyword evidence="5" id="KW-1185">Reference proteome</keyword>
<proteinExistence type="predicted"/>
<dbReference type="PANTHER" id="PTHR48106:SF18">
    <property type="entry name" value="QUINONE OXIDOREDUCTASE PIG3"/>
    <property type="match status" value="1"/>
</dbReference>
<dbReference type="InterPro" id="IPR036291">
    <property type="entry name" value="NAD(P)-bd_dom_sf"/>
</dbReference>
<dbReference type="Pfam" id="PF00107">
    <property type="entry name" value="ADH_zinc_N"/>
    <property type="match status" value="1"/>
</dbReference>
<dbReference type="SUPFAM" id="SSF51735">
    <property type="entry name" value="NAD(P)-binding Rossmann-fold domains"/>
    <property type="match status" value="1"/>
</dbReference>
<dbReference type="InParanoid" id="A0A4Q1BPN3"/>
<dbReference type="NCBIfam" id="TIGR02824">
    <property type="entry name" value="quinone_pig3"/>
    <property type="match status" value="1"/>
</dbReference>
<dbReference type="AlphaFoldDB" id="A0A4Q1BPN3"/>
<dbReference type="SUPFAM" id="SSF50129">
    <property type="entry name" value="GroES-like"/>
    <property type="match status" value="1"/>
</dbReference>
<evidence type="ECO:0000313" key="5">
    <source>
        <dbReference type="Proteomes" id="UP000289152"/>
    </source>
</evidence>
<dbReference type="Pfam" id="PF08240">
    <property type="entry name" value="ADH_N"/>
    <property type="match status" value="1"/>
</dbReference>
<dbReference type="STRING" id="5217.A0A4Q1BPN3"/>
<dbReference type="InterPro" id="IPR013154">
    <property type="entry name" value="ADH-like_N"/>
</dbReference>
<gene>
    <name evidence="4" type="ORF">M231_02803</name>
</gene>
<dbReference type="CDD" id="cd05276">
    <property type="entry name" value="p53_inducible_oxidoreductase"/>
    <property type="match status" value="1"/>
</dbReference>
<reference evidence="4 5" key="1">
    <citation type="submission" date="2016-06" db="EMBL/GenBank/DDBJ databases">
        <title>Evolution of pathogenesis and genome organization in the Tremellales.</title>
        <authorList>
            <person name="Cuomo C."/>
            <person name="Litvintseva A."/>
            <person name="Heitman J."/>
            <person name="Chen Y."/>
            <person name="Sun S."/>
            <person name="Springer D."/>
            <person name="Dromer F."/>
            <person name="Young S."/>
            <person name="Zeng Q."/>
            <person name="Chapman S."/>
            <person name="Gujja S."/>
            <person name="Saif S."/>
            <person name="Birren B."/>
        </authorList>
    </citation>
    <scope>NUCLEOTIDE SEQUENCE [LARGE SCALE GENOMIC DNA]</scope>
    <source>
        <strain evidence="4 5">ATCC 28783</strain>
    </source>
</reference>
<dbReference type="Proteomes" id="UP000289152">
    <property type="component" value="Unassembled WGS sequence"/>
</dbReference>
<dbReference type="OrthoDB" id="203908at2759"/>
<dbReference type="VEuPathDB" id="FungiDB:TREMEDRAFT_70350"/>
<evidence type="ECO:0000313" key="4">
    <source>
        <dbReference type="EMBL" id="RXK39869.1"/>
    </source>
</evidence>
<organism evidence="4 5">
    <name type="scientific">Tremella mesenterica</name>
    <name type="common">Jelly fungus</name>
    <dbReference type="NCBI Taxonomy" id="5217"/>
    <lineage>
        <taxon>Eukaryota</taxon>
        <taxon>Fungi</taxon>
        <taxon>Dikarya</taxon>
        <taxon>Basidiomycota</taxon>
        <taxon>Agaricomycotina</taxon>
        <taxon>Tremellomycetes</taxon>
        <taxon>Tremellales</taxon>
        <taxon>Tremellaceae</taxon>
        <taxon>Tremella</taxon>
    </lineage>
</organism>
<protein>
    <submittedName>
        <fullName evidence="4">Quinone oxidoreductase</fullName>
    </submittedName>
</protein>
<feature type="domain" description="Enoyl reductase (ER)" evidence="3">
    <location>
        <begin position="11"/>
        <end position="328"/>
    </location>
</feature>
<dbReference type="InterPro" id="IPR013149">
    <property type="entry name" value="ADH-like_C"/>
</dbReference>
<keyword evidence="2" id="KW-0560">Oxidoreductase</keyword>
<dbReference type="GO" id="GO:0016651">
    <property type="term" value="F:oxidoreductase activity, acting on NAD(P)H"/>
    <property type="evidence" value="ECO:0007669"/>
    <property type="project" value="TreeGrafter"/>
</dbReference>
<comment type="caution">
    <text evidence="4">The sequence shown here is derived from an EMBL/GenBank/DDBJ whole genome shotgun (WGS) entry which is preliminary data.</text>
</comment>
<keyword evidence="1" id="KW-0521">NADP</keyword>
<dbReference type="InterPro" id="IPR011032">
    <property type="entry name" value="GroES-like_sf"/>
</dbReference>
<dbReference type="SMART" id="SM00829">
    <property type="entry name" value="PKS_ER"/>
    <property type="match status" value="1"/>
</dbReference>
<evidence type="ECO:0000256" key="1">
    <source>
        <dbReference type="ARBA" id="ARBA00022857"/>
    </source>
</evidence>
<dbReference type="InterPro" id="IPR020843">
    <property type="entry name" value="ER"/>
</dbReference>
<accession>A0A4Q1BPN3</accession>
<evidence type="ECO:0000259" key="3">
    <source>
        <dbReference type="SMART" id="SM00829"/>
    </source>
</evidence>
<dbReference type="PANTHER" id="PTHR48106">
    <property type="entry name" value="QUINONE OXIDOREDUCTASE PIG3-RELATED"/>
    <property type="match status" value="1"/>
</dbReference>
<dbReference type="EMBL" id="SDIL01000025">
    <property type="protein sequence ID" value="RXK39869.1"/>
    <property type="molecule type" value="Genomic_DNA"/>
</dbReference>
<dbReference type="GO" id="GO:0070402">
    <property type="term" value="F:NADPH binding"/>
    <property type="evidence" value="ECO:0007669"/>
    <property type="project" value="TreeGrafter"/>
</dbReference>
<dbReference type="InterPro" id="IPR014189">
    <property type="entry name" value="Quinone_OxRdtase_PIG3"/>
</dbReference>
<dbReference type="Gene3D" id="3.90.180.10">
    <property type="entry name" value="Medium-chain alcohol dehydrogenases, catalytic domain"/>
    <property type="match status" value="1"/>
</dbReference>
<sequence>MRAILIKDGSGPAENLYLGEEVTPSPGKGEVQVKIKTFGLNRMDILQREGKYPLPPKASKTILGVEFAGVISEVGEGCGRKVGEEVFGLAYGGAYAEYIVCPEVMLITKPQELSWVEAAALPECWMTAFQALFVEGSFKKGQTALIHAGASGVGVAAIQLAIHVGGAEKVFSTCGTDEKVDFLHRLHPDKVVAINYRKQNFEEEIKKHTDGVDHIIDFVGRNYFTSNISLLRRDGTLIFLALLSGPTLAEGTNISPILYKRLTLRGTTLRSRDENYQGNLLGRFRDEALPLIVKGEMKVEVHEVFDWKDVRKAHEEMEANKNSGKIVFEITE</sequence>